<reference evidence="2" key="2">
    <citation type="submission" date="2020-10" db="EMBL/GenBank/DDBJ databases">
        <authorList>
            <person name="Scholz U."/>
            <person name="Mascher M."/>
            <person name="Fiebig A."/>
        </authorList>
    </citation>
    <scope>NUCLEOTIDE SEQUENCE [LARGE SCALE GENOMIC DNA]</scope>
    <source>
        <strain evidence="2">cv. Morex</strain>
    </source>
</reference>
<sequence length="171" mass="18635">MAEASRSHPSQYVRLNKDQDASASGPGLEDIRPGELNLPVIVPQLRERKCTECGQVLPPDNRAPADEPWTTGIFGCAEDPESCWTGLFCPCVLFGRNVQALSEDIPWTLPCICHAVCVEGGIALVILTSLFHGVDPDMSIQIGESLVCGWWMCSPYTSIVHEKRSSSVQPP</sequence>
<dbReference type="NCBIfam" id="TIGR01571">
    <property type="entry name" value="A_thal_Cys_rich"/>
    <property type="match status" value="1"/>
</dbReference>
<organism evidence="2 3">
    <name type="scientific">Hordeum vulgare subsp. vulgare</name>
    <name type="common">Domesticated barley</name>
    <dbReference type="NCBI Taxonomy" id="112509"/>
    <lineage>
        <taxon>Eukaryota</taxon>
        <taxon>Viridiplantae</taxon>
        <taxon>Streptophyta</taxon>
        <taxon>Embryophyta</taxon>
        <taxon>Tracheophyta</taxon>
        <taxon>Spermatophyta</taxon>
        <taxon>Magnoliopsida</taxon>
        <taxon>Liliopsida</taxon>
        <taxon>Poales</taxon>
        <taxon>Poaceae</taxon>
        <taxon>BOP clade</taxon>
        <taxon>Pooideae</taxon>
        <taxon>Triticodae</taxon>
        <taxon>Triticeae</taxon>
        <taxon>Hordeinae</taxon>
        <taxon>Hordeum</taxon>
    </lineage>
</organism>
<reference evidence="2" key="3">
    <citation type="submission" date="2022-01" db="UniProtKB">
        <authorList>
            <consortium name="EnsemblPlants"/>
        </authorList>
    </citation>
    <scope>IDENTIFICATION</scope>
    <source>
        <strain evidence="2">subsp. vulgare</strain>
    </source>
</reference>
<reference evidence="3" key="1">
    <citation type="journal article" date="2012" name="Nature">
        <title>A physical, genetic and functional sequence assembly of the barley genome.</title>
        <authorList>
            <consortium name="The International Barley Genome Sequencing Consortium"/>
            <person name="Mayer K.F."/>
            <person name="Waugh R."/>
            <person name="Brown J.W."/>
            <person name="Schulman A."/>
            <person name="Langridge P."/>
            <person name="Platzer M."/>
            <person name="Fincher G.B."/>
            <person name="Muehlbauer G.J."/>
            <person name="Sato K."/>
            <person name="Close T.J."/>
            <person name="Wise R.P."/>
            <person name="Stein N."/>
        </authorList>
    </citation>
    <scope>NUCLEOTIDE SEQUENCE [LARGE SCALE GENOMIC DNA]</scope>
    <source>
        <strain evidence="3">cv. Morex</strain>
    </source>
</reference>
<dbReference type="Pfam" id="PF04749">
    <property type="entry name" value="PLAC8"/>
    <property type="match status" value="1"/>
</dbReference>
<evidence type="ECO:0000256" key="1">
    <source>
        <dbReference type="SAM" id="MobiDB-lite"/>
    </source>
</evidence>
<accession>A0A8I6W6C9</accession>
<name>A0A8I6W6C9_HORVV</name>
<dbReference type="AlphaFoldDB" id="A0A8I6W6C9"/>
<protein>
    <recommendedName>
        <fullName evidence="4">Cell number regulator 6</fullName>
    </recommendedName>
</protein>
<dbReference type="InterPro" id="IPR006461">
    <property type="entry name" value="PLAC_motif_containing"/>
</dbReference>
<evidence type="ECO:0008006" key="4">
    <source>
        <dbReference type="Google" id="ProtNLM"/>
    </source>
</evidence>
<dbReference type="Gramene" id="HORVU.MOREX.r3.1HG0058190.1">
    <property type="protein sequence ID" value="HORVU.MOREX.r3.1HG0058190.1"/>
    <property type="gene ID" value="HORVU.MOREX.r3.1HG0058190"/>
</dbReference>
<keyword evidence="3" id="KW-1185">Reference proteome</keyword>
<dbReference type="PANTHER" id="PTHR15907">
    <property type="entry name" value="DUF614 FAMILY PROTEIN-RELATED"/>
    <property type="match status" value="1"/>
</dbReference>
<dbReference type="EnsemblPlants" id="HORVU.MOREX.r3.1HG0058190.1">
    <property type="protein sequence ID" value="HORVU.MOREX.r3.1HG0058190.1"/>
    <property type="gene ID" value="HORVU.MOREX.r3.1HG0058190"/>
</dbReference>
<proteinExistence type="predicted"/>
<dbReference type="Proteomes" id="UP000011116">
    <property type="component" value="Chromosome 1H"/>
</dbReference>
<feature type="region of interest" description="Disordered" evidence="1">
    <location>
        <begin position="1"/>
        <end position="30"/>
    </location>
</feature>
<evidence type="ECO:0000313" key="2">
    <source>
        <dbReference type="EnsemblPlants" id="HORVU.MOREX.r3.1HG0058190.1"/>
    </source>
</evidence>
<evidence type="ECO:0000313" key="3">
    <source>
        <dbReference type="Proteomes" id="UP000011116"/>
    </source>
</evidence>